<dbReference type="KEGG" id="aagg:ETAA8_22860"/>
<reference evidence="5 6" key="1">
    <citation type="submission" date="2019-02" db="EMBL/GenBank/DDBJ databases">
        <title>Deep-cultivation of Planctomycetes and their phenomic and genomic characterization uncovers novel biology.</title>
        <authorList>
            <person name="Wiegand S."/>
            <person name="Jogler M."/>
            <person name="Boedeker C."/>
            <person name="Pinto D."/>
            <person name="Vollmers J."/>
            <person name="Rivas-Marin E."/>
            <person name="Kohn T."/>
            <person name="Peeters S.H."/>
            <person name="Heuer A."/>
            <person name="Rast P."/>
            <person name="Oberbeckmann S."/>
            <person name="Bunk B."/>
            <person name="Jeske O."/>
            <person name="Meyerdierks A."/>
            <person name="Storesund J.E."/>
            <person name="Kallscheuer N."/>
            <person name="Luecker S."/>
            <person name="Lage O.M."/>
            <person name="Pohl T."/>
            <person name="Merkel B.J."/>
            <person name="Hornburger P."/>
            <person name="Mueller R.-W."/>
            <person name="Bruemmer F."/>
            <person name="Labrenz M."/>
            <person name="Spormann A.M."/>
            <person name="Op den Camp H."/>
            <person name="Overmann J."/>
            <person name="Amann R."/>
            <person name="Jetten M.S.M."/>
            <person name="Mascher T."/>
            <person name="Medema M.H."/>
            <person name="Devos D.P."/>
            <person name="Kaster A.-K."/>
            <person name="Ovreas L."/>
            <person name="Rohde M."/>
            <person name="Galperin M.Y."/>
            <person name="Jogler C."/>
        </authorList>
    </citation>
    <scope>NUCLEOTIDE SEQUENCE [LARGE SCALE GENOMIC DNA]</scope>
    <source>
        <strain evidence="5 6">ETA_A8</strain>
    </source>
</reference>
<dbReference type="PANTHER" id="PTHR30302:SF1">
    <property type="entry name" value="HYDROGENASE 2 MATURATION PROTEASE"/>
    <property type="match status" value="1"/>
</dbReference>
<evidence type="ECO:0000256" key="1">
    <source>
        <dbReference type="ARBA" id="ARBA00006814"/>
    </source>
</evidence>
<dbReference type="RefSeq" id="WP_145088067.1">
    <property type="nucleotide sequence ID" value="NZ_CP036274.1"/>
</dbReference>
<dbReference type="OrthoDB" id="9808862at2"/>
<proteinExistence type="inferred from homology"/>
<comment type="similarity">
    <text evidence="1">Belongs to the peptidase A31 family.</text>
</comment>
<evidence type="ECO:0000313" key="5">
    <source>
        <dbReference type="EMBL" id="QDU27201.1"/>
    </source>
</evidence>
<keyword evidence="6" id="KW-1185">Reference proteome</keyword>
<keyword evidence="3" id="KW-0064">Aspartyl protease</keyword>
<dbReference type="SUPFAM" id="SSF53163">
    <property type="entry name" value="HybD-like"/>
    <property type="match status" value="1"/>
</dbReference>
<dbReference type="EMBL" id="CP036274">
    <property type="protein sequence ID" value="QDU27201.1"/>
    <property type="molecule type" value="Genomic_DNA"/>
</dbReference>
<dbReference type="GO" id="GO:0016485">
    <property type="term" value="P:protein processing"/>
    <property type="evidence" value="ECO:0007669"/>
    <property type="project" value="TreeGrafter"/>
</dbReference>
<evidence type="ECO:0000256" key="3">
    <source>
        <dbReference type="ARBA" id="ARBA00022750"/>
    </source>
</evidence>
<dbReference type="Proteomes" id="UP000315017">
    <property type="component" value="Chromosome"/>
</dbReference>
<dbReference type="InterPro" id="IPR000671">
    <property type="entry name" value="Peptidase_A31"/>
</dbReference>
<name>A0A517YAI3_9BACT</name>
<evidence type="ECO:0000313" key="6">
    <source>
        <dbReference type="Proteomes" id="UP000315017"/>
    </source>
</evidence>
<accession>A0A517YAI3</accession>
<sequence>MTDSGQRASKPRKLAVGIGSPHGDDQIGWAVMRELAVAMQGELQVKTASQPLELLDWLPDLDQLIICDACQADGAPGDIYRWQWPTESLATCKRGGSHDLTLPFVLSLAEQLERLPQQVIVWGIELGDTSPGAPLSSAVRSAIPKIVKLISDDLQMTLSKSEPISHA</sequence>
<evidence type="ECO:0000256" key="4">
    <source>
        <dbReference type="ARBA" id="ARBA00022801"/>
    </source>
</evidence>
<dbReference type="Pfam" id="PF01750">
    <property type="entry name" value="HycI"/>
    <property type="match status" value="1"/>
</dbReference>
<dbReference type="NCBIfam" id="TIGR00072">
    <property type="entry name" value="hydrog_prot"/>
    <property type="match status" value="1"/>
</dbReference>
<organism evidence="5 6">
    <name type="scientific">Anatilimnocola aggregata</name>
    <dbReference type="NCBI Taxonomy" id="2528021"/>
    <lineage>
        <taxon>Bacteria</taxon>
        <taxon>Pseudomonadati</taxon>
        <taxon>Planctomycetota</taxon>
        <taxon>Planctomycetia</taxon>
        <taxon>Pirellulales</taxon>
        <taxon>Pirellulaceae</taxon>
        <taxon>Anatilimnocola</taxon>
    </lineage>
</organism>
<dbReference type="PANTHER" id="PTHR30302">
    <property type="entry name" value="HYDROGENASE 1 MATURATION PROTEASE"/>
    <property type="match status" value="1"/>
</dbReference>
<keyword evidence="2" id="KW-0645">Protease</keyword>
<dbReference type="GO" id="GO:0008047">
    <property type="term" value="F:enzyme activator activity"/>
    <property type="evidence" value="ECO:0007669"/>
    <property type="project" value="InterPro"/>
</dbReference>
<dbReference type="Gene3D" id="3.40.50.1450">
    <property type="entry name" value="HybD-like"/>
    <property type="match status" value="1"/>
</dbReference>
<protein>
    <submittedName>
        <fullName evidence="5">Hydrogenase 2 maturation endopeptidase</fullName>
    </submittedName>
</protein>
<evidence type="ECO:0000256" key="2">
    <source>
        <dbReference type="ARBA" id="ARBA00022670"/>
    </source>
</evidence>
<dbReference type="GO" id="GO:0004190">
    <property type="term" value="F:aspartic-type endopeptidase activity"/>
    <property type="evidence" value="ECO:0007669"/>
    <property type="project" value="UniProtKB-KW"/>
</dbReference>
<gene>
    <name evidence="5" type="ORF">ETAA8_22860</name>
</gene>
<dbReference type="InterPro" id="IPR023430">
    <property type="entry name" value="Pept_HybD-like_dom_sf"/>
</dbReference>
<keyword evidence="4" id="KW-0378">Hydrolase</keyword>
<dbReference type="AlphaFoldDB" id="A0A517YAI3"/>